<keyword evidence="3" id="KW-0808">Transferase</keyword>
<dbReference type="InterPro" id="IPR005196">
    <property type="entry name" value="Glyco_hydro_65_N"/>
</dbReference>
<dbReference type="PANTHER" id="PTHR11051">
    <property type="entry name" value="GLYCOSYL HYDROLASE-RELATED"/>
    <property type="match status" value="1"/>
</dbReference>
<evidence type="ECO:0000256" key="1">
    <source>
        <dbReference type="ARBA" id="ARBA00006768"/>
    </source>
</evidence>
<dbReference type="Gene3D" id="2.60.420.10">
    <property type="entry name" value="Maltose phosphorylase, domain 3"/>
    <property type="match status" value="1"/>
</dbReference>
<dbReference type="InterPro" id="IPR008928">
    <property type="entry name" value="6-hairpin_glycosidase_sf"/>
</dbReference>
<gene>
    <name evidence="6" type="ORF">TQ32_08780</name>
</gene>
<organism evidence="6 7">
    <name type="scientific">Pyrococcus kukulkanii</name>
    <dbReference type="NCBI Taxonomy" id="1609559"/>
    <lineage>
        <taxon>Archaea</taxon>
        <taxon>Methanobacteriati</taxon>
        <taxon>Methanobacteriota</taxon>
        <taxon>Thermococci</taxon>
        <taxon>Thermococcales</taxon>
        <taxon>Thermococcaceae</taxon>
        <taxon>Pyrococcus</taxon>
    </lineage>
</organism>
<dbReference type="InterPro" id="IPR011013">
    <property type="entry name" value="Gal_mutarotase_sf_dom"/>
</dbReference>
<dbReference type="GO" id="GO:0030246">
    <property type="term" value="F:carbohydrate binding"/>
    <property type="evidence" value="ECO:0007669"/>
    <property type="project" value="InterPro"/>
</dbReference>
<protein>
    <submittedName>
        <fullName evidence="6">Kojibiose phosphorylase</fullName>
    </submittedName>
</protein>
<dbReference type="GeneID" id="28491928"/>
<feature type="domain" description="Glycoside hydrolase family 65 N-terminal" evidence="5">
    <location>
        <begin position="8"/>
        <end position="230"/>
    </location>
</feature>
<dbReference type="EMBL" id="CP010835">
    <property type="protein sequence ID" value="AMM54561.1"/>
    <property type="molecule type" value="Genomic_DNA"/>
</dbReference>
<dbReference type="InterPro" id="IPR037018">
    <property type="entry name" value="GH65_N"/>
</dbReference>
<dbReference type="RefSeq" id="WP_068323603.1">
    <property type="nucleotide sequence ID" value="NZ_CP010835.1"/>
</dbReference>
<sequence length="699" mass="81818">MKFVVEYEGSDPNKEKTSTLFTLANGYFGIKGDIEVEPSEYGTMVYGFYDNTPYFYREIVNGPRIIGIRIFLNGIEFVPSSLRAFTKRILNIEKGKVESYISSPVLEYSSTRIVHIKDRNLAILKFTIVPKEEGLLTIYNPIEFKQTNPSFIDEVRIKHYKIVKLKEYPTGIYSKIRTLDSKYELELASSLLFRGDFERVVLNKGEEFLEVYKIHVEKNRSYEFSKLIFVGEDIKKRLNNVKEVNIDKNIKEHENAWRELWEIAKVNISDSELERAVNFNIFHLLQSAPQTPIISIPARGLHGFGYRGHVFWDTEIYALPFFIATFPEKAKIMLLYRYNHLKEAKENASRNGFHGAQYPWESADDGYEATPSEIPLDISGKKKVRIYTGEEEHHITADIAYAVDLYYQFTGDEDFMRRYGLEIIIETAKFWASRVEWNGEKYVIRRVIGADEYHEHVNNNFFTNIMAKYNLYLVLKYFEDPKFRDVVIKKVSKEDIEKFKEIVHNFYIPRKINGVYEEFDGYFNLEDYVVDNIFEIGEKRLPLDVLKRIGKTKLVKQADVIMGMVLLKDKFSPEDMEKNFNYYIKRTTHASSLSMPPYAIMASWLGYEDIAYRYLVKCANVDLLDIYGNTKDGFHVATAGGVWQIIFFGFLGIDIKEGRLKAFPRVPRNIKRISLKFKYRDRLYKAIYENGHLELIPLK</sequence>
<dbReference type="SUPFAM" id="SSF74650">
    <property type="entry name" value="Galactose mutarotase-like"/>
    <property type="match status" value="1"/>
</dbReference>
<dbReference type="Pfam" id="PF03632">
    <property type="entry name" value="Glyco_hydro_65m"/>
    <property type="match status" value="1"/>
</dbReference>
<dbReference type="PANTHER" id="PTHR11051:SF8">
    <property type="entry name" value="PROTEIN-GLUCOSYLGALACTOSYLHYDROXYLYSINE GLUCOSIDASE"/>
    <property type="match status" value="1"/>
</dbReference>
<dbReference type="Proteomes" id="UP000070587">
    <property type="component" value="Chromosome"/>
</dbReference>
<comment type="similarity">
    <text evidence="1">Belongs to the glycosyl hydrolase 65 family.</text>
</comment>
<evidence type="ECO:0000256" key="2">
    <source>
        <dbReference type="ARBA" id="ARBA00022676"/>
    </source>
</evidence>
<dbReference type="KEGG" id="pyc:TQ32_08780"/>
<feature type="domain" description="Glycoside hydrolase family 65 central catalytic" evidence="4">
    <location>
        <begin position="279"/>
        <end position="644"/>
    </location>
</feature>
<dbReference type="GO" id="GO:0016757">
    <property type="term" value="F:glycosyltransferase activity"/>
    <property type="evidence" value="ECO:0007669"/>
    <property type="project" value="UniProtKB-KW"/>
</dbReference>
<evidence type="ECO:0000259" key="4">
    <source>
        <dbReference type="Pfam" id="PF03632"/>
    </source>
</evidence>
<keyword evidence="2" id="KW-0328">Glycosyltransferase</keyword>
<dbReference type="AlphaFoldDB" id="A0A127BB39"/>
<accession>A0A127BB39</accession>
<dbReference type="PATRIC" id="fig|1609559.3.peg.1827"/>
<dbReference type="SUPFAM" id="SSF48208">
    <property type="entry name" value="Six-hairpin glycosidases"/>
    <property type="match status" value="1"/>
</dbReference>
<reference evidence="6 7" key="2">
    <citation type="journal article" date="2016" name="Int. J. Syst. Evol. Microbiol.">
        <title>Pyrococcus kukulkanii sp. nov., a hyperthermophilic, piezophilic archaeon isolated from a deep-sea hydrothermal vent.</title>
        <authorList>
            <person name="Callac N."/>
            <person name="Oger P."/>
            <person name="Lesongeur F."/>
            <person name="Rattray J.E."/>
            <person name="Vannier P."/>
            <person name="Michoud G."/>
            <person name="Beauverger M."/>
            <person name="Gayet N."/>
            <person name="Rouxel O."/>
            <person name="Jebbar M."/>
            <person name="Godfroy A."/>
        </authorList>
    </citation>
    <scope>NUCLEOTIDE SEQUENCE [LARGE SCALE GENOMIC DNA]</scope>
    <source>
        <strain evidence="6 7">NCB100</strain>
    </source>
</reference>
<evidence type="ECO:0000256" key="3">
    <source>
        <dbReference type="ARBA" id="ARBA00022679"/>
    </source>
</evidence>
<evidence type="ECO:0000313" key="6">
    <source>
        <dbReference type="EMBL" id="AMM54561.1"/>
    </source>
</evidence>
<name>A0A127BB39_9EURY</name>
<dbReference type="Pfam" id="PF03636">
    <property type="entry name" value="Glyco_hydro_65N"/>
    <property type="match status" value="1"/>
</dbReference>
<dbReference type="InterPro" id="IPR005195">
    <property type="entry name" value="Glyco_hydro_65_M"/>
</dbReference>
<dbReference type="OrthoDB" id="31392at2157"/>
<dbReference type="InterPro" id="IPR017045">
    <property type="entry name" value="Malt_Pase/Glycosyl_Hdrlase"/>
</dbReference>
<dbReference type="GO" id="GO:0004553">
    <property type="term" value="F:hydrolase activity, hydrolyzing O-glycosyl compounds"/>
    <property type="evidence" value="ECO:0007669"/>
    <property type="project" value="TreeGrafter"/>
</dbReference>
<dbReference type="Gene3D" id="2.70.98.40">
    <property type="entry name" value="Glycoside hydrolase, family 65, N-terminal domain"/>
    <property type="match status" value="1"/>
</dbReference>
<dbReference type="STRING" id="1609559.TQ32_08780"/>
<dbReference type="GO" id="GO:0005975">
    <property type="term" value="P:carbohydrate metabolic process"/>
    <property type="evidence" value="ECO:0007669"/>
    <property type="project" value="InterPro"/>
</dbReference>
<dbReference type="PIRSF" id="PIRSF036289">
    <property type="entry name" value="Glycosyl_hydrolase_malt_phosph"/>
    <property type="match status" value="1"/>
</dbReference>
<reference evidence="7" key="1">
    <citation type="submission" date="2015-02" db="EMBL/GenBank/DDBJ databases">
        <title>Pyrococcus kukulkanii sp. nov., a novel hyperthermophilic archaeon isolated from a deep-sea hydrothermal vent at the Guaymas Basin.</title>
        <authorList>
            <person name="Oger P.M."/>
            <person name="Callac N."/>
            <person name="Jebbar M."/>
            <person name="Godfroy A."/>
        </authorList>
    </citation>
    <scope>NUCLEOTIDE SEQUENCE [LARGE SCALE GENOMIC DNA]</scope>
    <source>
        <strain evidence="7">NCB100</strain>
    </source>
</reference>
<dbReference type="Gene3D" id="1.50.10.10">
    <property type="match status" value="1"/>
</dbReference>
<dbReference type="InterPro" id="IPR012341">
    <property type="entry name" value="6hp_glycosidase-like_sf"/>
</dbReference>
<evidence type="ECO:0000313" key="7">
    <source>
        <dbReference type="Proteomes" id="UP000070587"/>
    </source>
</evidence>
<proteinExistence type="inferred from homology"/>
<evidence type="ECO:0000259" key="5">
    <source>
        <dbReference type="Pfam" id="PF03636"/>
    </source>
</evidence>